<keyword evidence="1" id="KW-0472">Membrane</keyword>
<keyword evidence="1" id="KW-0812">Transmembrane</keyword>
<keyword evidence="2" id="KW-1185">Reference proteome</keyword>
<organism evidence="2 3">
    <name type="scientific">Heterorhabditis bacteriophora</name>
    <name type="common">Entomopathogenic nematode worm</name>
    <dbReference type="NCBI Taxonomy" id="37862"/>
    <lineage>
        <taxon>Eukaryota</taxon>
        <taxon>Metazoa</taxon>
        <taxon>Ecdysozoa</taxon>
        <taxon>Nematoda</taxon>
        <taxon>Chromadorea</taxon>
        <taxon>Rhabditida</taxon>
        <taxon>Rhabditina</taxon>
        <taxon>Rhabditomorpha</taxon>
        <taxon>Strongyloidea</taxon>
        <taxon>Heterorhabditidae</taxon>
        <taxon>Heterorhabditis</taxon>
    </lineage>
</organism>
<protein>
    <submittedName>
        <fullName evidence="3">VanZ family protein</fullName>
    </submittedName>
</protein>
<accession>A0A1I7WV02</accession>
<evidence type="ECO:0000313" key="3">
    <source>
        <dbReference type="WBParaSite" id="Hba_08970"/>
    </source>
</evidence>
<dbReference type="Proteomes" id="UP000095283">
    <property type="component" value="Unplaced"/>
</dbReference>
<feature type="transmembrane region" description="Helical" evidence="1">
    <location>
        <begin position="6"/>
        <end position="24"/>
    </location>
</feature>
<dbReference type="AlphaFoldDB" id="A0A1I7WV02"/>
<name>A0A1I7WV02_HETBA</name>
<proteinExistence type="predicted"/>
<evidence type="ECO:0000256" key="1">
    <source>
        <dbReference type="SAM" id="Phobius"/>
    </source>
</evidence>
<evidence type="ECO:0000313" key="2">
    <source>
        <dbReference type="Proteomes" id="UP000095283"/>
    </source>
</evidence>
<dbReference type="WBParaSite" id="Hba_08970">
    <property type="protein sequence ID" value="Hba_08970"/>
    <property type="gene ID" value="Hba_08970"/>
</dbReference>
<sequence length="44" mass="5332">MRNRLMFTNIFVVICTILSLVIYPEIDLSYLRFRIGGIHYFFFV</sequence>
<keyword evidence="1" id="KW-1133">Transmembrane helix</keyword>
<reference evidence="3" key="1">
    <citation type="submission" date="2016-11" db="UniProtKB">
        <authorList>
            <consortium name="WormBaseParasite"/>
        </authorList>
    </citation>
    <scope>IDENTIFICATION</scope>
</reference>